<dbReference type="AlphaFoldDB" id="A0A8J3F7V6"/>
<reference evidence="3" key="2">
    <citation type="submission" date="2020-09" db="EMBL/GenBank/DDBJ databases">
        <authorList>
            <person name="Sun Q."/>
            <person name="Sedlacek I."/>
        </authorList>
    </citation>
    <scope>NUCLEOTIDE SEQUENCE</scope>
    <source>
        <strain evidence="3">CCM 7664</strain>
    </source>
</reference>
<dbReference type="PROSITE" id="PS51257">
    <property type="entry name" value="PROKAR_LIPOPROTEIN"/>
    <property type="match status" value="1"/>
</dbReference>
<feature type="chain" id="PRO_5035295567" description="DUF4136 domain-containing protein" evidence="1">
    <location>
        <begin position="29"/>
        <end position="186"/>
    </location>
</feature>
<dbReference type="Gene3D" id="3.30.160.670">
    <property type="match status" value="1"/>
</dbReference>
<dbReference type="EMBL" id="BMDP01000001">
    <property type="protein sequence ID" value="GGI52833.1"/>
    <property type="molecule type" value="Genomic_DNA"/>
</dbReference>
<evidence type="ECO:0000256" key="1">
    <source>
        <dbReference type="SAM" id="SignalP"/>
    </source>
</evidence>
<reference evidence="3" key="1">
    <citation type="journal article" date="2014" name="Int. J. Syst. Evol. Microbiol.">
        <title>Complete genome sequence of Corynebacterium casei LMG S-19264T (=DSM 44701T), isolated from a smear-ripened cheese.</title>
        <authorList>
            <consortium name="US DOE Joint Genome Institute (JGI-PGF)"/>
            <person name="Walter F."/>
            <person name="Albersmeier A."/>
            <person name="Kalinowski J."/>
            <person name="Ruckert C."/>
        </authorList>
    </citation>
    <scope>NUCLEOTIDE SEQUENCE</scope>
    <source>
        <strain evidence="3">CCM 7664</strain>
    </source>
</reference>
<proteinExistence type="predicted"/>
<keyword evidence="1" id="KW-0732">Signal</keyword>
<dbReference type="Pfam" id="PF13590">
    <property type="entry name" value="DUF4136"/>
    <property type="match status" value="1"/>
</dbReference>
<evidence type="ECO:0000313" key="4">
    <source>
        <dbReference type="Proteomes" id="UP000627205"/>
    </source>
</evidence>
<feature type="signal peptide" evidence="1">
    <location>
        <begin position="1"/>
        <end position="28"/>
    </location>
</feature>
<keyword evidence="4" id="KW-1185">Reference proteome</keyword>
<feature type="domain" description="DUF4136" evidence="2">
    <location>
        <begin position="32"/>
        <end position="179"/>
    </location>
</feature>
<dbReference type="Proteomes" id="UP000627205">
    <property type="component" value="Unassembled WGS sequence"/>
</dbReference>
<evidence type="ECO:0000313" key="3">
    <source>
        <dbReference type="EMBL" id="GGI52833.1"/>
    </source>
</evidence>
<dbReference type="InterPro" id="IPR025411">
    <property type="entry name" value="DUF4136"/>
</dbReference>
<protein>
    <recommendedName>
        <fullName evidence="2">DUF4136 domain-containing protein</fullName>
    </recommendedName>
</protein>
<organism evidence="3 4">
    <name type="scientific">Oxalicibacterium solurbis</name>
    <dbReference type="NCBI Taxonomy" id="69280"/>
    <lineage>
        <taxon>Bacteria</taxon>
        <taxon>Pseudomonadati</taxon>
        <taxon>Pseudomonadota</taxon>
        <taxon>Betaproteobacteria</taxon>
        <taxon>Burkholderiales</taxon>
        <taxon>Oxalobacteraceae</taxon>
        <taxon>Oxalicibacterium</taxon>
    </lineage>
</organism>
<gene>
    <name evidence="3" type="ORF">GCM10011430_00070</name>
</gene>
<evidence type="ECO:0000259" key="2">
    <source>
        <dbReference type="Pfam" id="PF13590"/>
    </source>
</evidence>
<comment type="caution">
    <text evidence="3">The sequence shown here is derived from an EMBL/GenBank/DDBJ whole genome shotgun (WGS) entry which is preliminary data.</text>
</comment>
<sequence>MLPIPKPRAMAGIAACFTVLLLAGCASKPTIHVDSDRNVDFSRYHTYGWQTQPDVPVPLMRQRLMDGIDARLQAKGWRRVTNGEVVVVAHVATQQQQTLTTMYDGGPYAGWGWRTPGFGTATTYVDTYETGTLVVDLFDAASKRAIWRGTARAVMPENPDKGNALLEQSLDGMFADFPPGTAAKSK</sequence>
<name>A0A8J3F7V6_9BURK</name>
<dbReference type="RefSeq" id="WP_229723882.1">
    <property type="nucleotide sequence ID" value="NZ_BMDP01000001.1"/>
</dbReference>
<accession>A0A8J3F7V6</accession>